<proteinExistence type="predicted"/>
<gene>
    <name evidence="3" type="ORF">ACFOZ4_01090</name>
</gene>
<feature type="signal peptide" evidence="2">
    <location>
        <begin position="1"/>
        <end position="23"/>
    </location>
</feature>
<protein>
    <recommendedName>
        <fullName evidence="5">PT repeat-containing protein</fullName>
    </recommendedName>
</protein>
<feature type="compositionally biased region" description="Gly residues" evidence="1">
    <location>
        <begin position="129"/>
        <end position="145"/>
    </location>
</feature>
<evidence type="ECO:0000313" key="3">
    <source>
        <dbReference type="EMBL" id="MFC4129203.1"/>
    </source>
</evidence>
<organism evidence="3 4">
    <name type="scientific">Hamadaea flava</name>
    <dbReference type="NCBI Taxonomy" id="1742688"/>
    <lineage>
        <taxon>Bacteria</taxon>
        <taxon>Bacillati</taxon>
        <taxon>Actinomycetota</taxon>
        <taxon>Actinomycetes</taxon>
        <taxon>Micromonosporales</taxon>
        <taxon>Micromonosporaceae</taxon>
        <taxon>Hamadaea</taxon>
    </lineage>
</organism>
<evidence type="ECO:0008006" key="5">
    <source>
        <dbReference type="Google" id="ProtNLM"/>
    </source>
</evidence>
<dbReference type="PROSITE" id="PS51257">
    <property type="entry name" value="PROKAR_LIPOPROTEIN"/>
    <property type="match status" value="1"/>
</dbReference>
<comment type="caution">
    <text evidence="3">The sequence shown here is derived from an EMBL/GenBank/DDBJ whole genome shotgun (WGS) entry which is preliminary data.</text>
</comment>
<dbReference type="RefSeq" id="WP_253758951.1">
    <property type="nucleotide sequence ID" value="NZ_JAMZDZ010000001.1"/>
</dbReference>
<accession>A0ABV8LFD9</accession>
<feature type="compositionally biased region" description="Gly residues" evidence="1">
    <location>
        <begin position="90"/>
        <end position="106"/>
    </location>
</feature>
<evidence type="ECO:0000256" key="1">
    <source>
        <dbReference type="SAM" id="MobiDB-lite"/>
    </source>
</evidence>
<feature type="compositionally biased region" description="Polar residues" evidence="1">
    <location>
        <begin position="45"/>
        <end position="55"/>
    </location>
</feature>
<evidence type="ECO:0000313" key="4">
    <source>
        <dbReference type="Proteomes" id="UP001595816"/>
    </source>
</evidence>
<feature type="region of interest" description="Disordered" evidence="1">
    <location>
        <begin position="27"/>
        <end position="148"/>
    </location>
</feature>
<reference evidence="4" key="1">
    <citation type="journal article" date="2019" name="Int. J. Syst. Evol. Microbiol.">
        <title>The Global Catalogue of Microorganisms (GCM) 10K type strain sequencing project: providing services to taxonomists for standard genome sequencing and annotation.</title>
        <authorList>
            <consortium name="The Broad Institute Genomics Platform"/>
            <consortium name="The Broad Institute Genome Sequencing Center for Infectious Disease"/>
            <person name="Wu L."/>
            <person name="Ma J."/>
        </authorList>
    </citation>
    <scope>NUCLEOTIDE SEQUENCE [LARGE SCALE GENOMIC DNA]</scope>
    <source>
        <strain evidence="4">CGMCC 4.7289</strain>
    </source>
</reference>
<dbReference type="Proteomes" id="UP001595816">
    <property type="component" value="Unassembled WGS sequence"/>
</dbReference>
<name>A0ABV8LFD9_9ACTN</name>
<evidence type="ECO:0000256" key="2">
    <source>
        <dbReference type="SAM" id="SignalP"/>
    </source>
</evidence>
<dbReference type="EMBL" id="JBHSAY010000003">
    <property type="protein sequence ID" value="MFC4129203.1"/>
    <property type="molecule type" value="Genomic_DNA"/>
</dbReference>
<feature type="compositionally biased region" description="Gly residues" evidence="1">
    <location>
        <begin position="27"/>
        <end position="36"/>
    </location>
</feature>
<keyword evidence="2" id="KW-0732">Signal</keyword>
<sequence length="192" mass="18838">MKVHIKRTLGGSVALVVAALALAACGGSGDDGGSGSTGTDSMSSYQKCLSDNGVTLPSGGTRPSGRNFPSGMPSGMPTNRPTVRPSGTAFPGGGQGFPGGGNGGFVPEGVDPTKWAQAQEKCSSLRPTGQGGFGNGQGGPGGGQGRNAAYRNCMSEHGVTIQDGQALNTADAKVVAAEKACAVLKPSASPTN</sequence>
<keyword evidence="4" id="KW-1185">Reference proteome</keyword>
<feature type="chain" id="PRO_5046084799" description="PT repeat-containing protein" evidence="2">
    <location>
        <begin position="24"/>
        <end position="192"/>
    </location>
</feature>